<comment type="caution">
    <text evidence="5">The sequence shown here is derived from an EMBL/GenBank/DDBJ whole genome shotgun (WGS) entry which is preliminary data.</text>
</comment>
<dbReference type="SUPFAM" id="SSF48452">
    <property type="entry name" value="TPR-like"/>
    <property type="match status" value="1"/>
</dbReference>
<feature type="repeat" description="TPR" evidence="3">
    <location>
        <begin position="32"/>
        <end position="65"/>
    </location>
</feature>
<feature type="repeat" description="TPR" evidence="3">
    <location>
        <begin position="101"/>
        <end position="134"/>
    </location>
</feature>
<evidence type="ECO:0000313" key="6">
    <source>
        <dbReference type="Proteomes" id="UP000310314"/>
    </source>
</evidence>
<proteinExistence type="predicted"/>
<dbReference type="Pfam" id="PF13414">
    <property type="entry name" value="TPR_11"/>
    <property type="match status" value="1"/>
</dbReference>
<dbReference type="GO" id="GO:0009279">
    <property type="term" value="C:cell outer membrane"/>
    <property type="evidence" value="ECO:0007669"/>
    <property type="project" value="TreeGrafter"/>
</dbReference>
<evidence type="ECO:0000256" key="2">
    <source>
        <dbReference type="ARBA" id="ARBA00022803"/>
    </source>
</evidence>
<evidence type="ECO:0000256" key="1">
    <source>
        <dbReference type="ARBA" id="ARBA00022737"/>
    </source>
</evidence>
<keyword evidence="2 3" id="KW-0802">TPR repeat</keyword>
<dbReference type="PANTHER" id="PTHR44858:SF1">
    <property type="entry name" value="UDP-N-ACETYLGLUCOSAMINE--PEPTIDE N-ACETYLGLUCOSAMINYLTRANSFERASE SPINDLY-RELATED"/>
    <property type="match status" value="1"/>
</dbReference>
<evidence type="ECO:0000313" key="5">
    <source>
        <dbReference type="EMBL" id="TMM58148.1"/>
    </source>
</evidence>
<keyword evidence="1" id="KW-0677">Repeat</keyword>
<dbReference type="PROSITE" id="PS50005">
    <property type="entry name" value="TPR"/>
    <property type="match status" value="2"/>
</dbReference>
<dbReference type="Proteomes" id="UP000310314">
    <property type="component" value="Unassembled WGS sequence"/>
</dbReference>
<reference evidence="5 6" key="1">
    <citation type="submission" date="2019-05" db="EMBL/GenBank/DDBJ databases">
        <authorList>
            <person name="Zhang J.-Y."/>
            <person name="Feg X."/>
            <person name="Du Z.-J."/>
        </authorList>
    </citation>
    <scope>NUCLEOTIDE SEQUENCE [LARGE SCALE GENOMIC DNA]</scope>
    <source>
        <strain evidence="5 6">RZ26</strain>
    </source>
</reference>
<dbReference type="EMBL" id="VATY01000001">
    <property type="protein sequence ID" value="TMM58148.1"/>
    <property type="molecule type" value="Genomic_DNA"/>
</dbReference>
<keyword evidence="4" id="KW-1133">Transmembrane helix</keyword>
<feature type="transmembrane region" description="Helical" evidence="4">
    <location>
        <begin position="6"/>
        <end position="26"/>
    </location>
</feature>
<dbReference type="Pfam" id="PF13181">
    <property type="entry name" value="TPR_8"/>
    <property type="match status" value="2"/>
</dbReference>
<dbReference type="OrthoDB" id="793001at2"/>
<keyword evidence="4" id="KW-0472">Membrane</keyword>
<protein>
    <submittedName>
        <fullName evidence="5">Tetratricopeptide repeat protein</fullName>
    </submittedName>
</protein>
<dbReference type="PANTHER" id="PTHR44858">
    <property type="entry name" value="TETRATRICOPEPTIDE REPEAT PROTEIN 6"/>
    <property type="match status" value="1"/>
</dbReference>
<dbReference type="InterPro" id="IPR050498">
    <property type="entry name" value="Ycf3"/>
</dbReference>
<dbReference type="SMART" id="SM00028">
    <property type="entry name" value="TPR"/>
    <property type="match status" value="4"/>
</dbReference>
<evidence type="ECO:0000256" key="4">
    <source>
        <dbReference type="SAM" id="Phobius"/>
    </source>
</evidence>
<dbReference type="InterPro" id="IPR011990">
    <property type="entry name" value="TPR-like_helical_dom_sf"/>
</dbReference>
<dbReference type="InterPro" id="IPR019734">
    <property type="entry name" value="TPR_rpt"/>
</dbReference>
<dbReference type="GO" id="GO:0046813">
    <property type="term" value="P:receptor-mediated virion attachment to host cell"/>
    <property type="evidence" value="ECO:0007669"/>
    <property type="project" value="TreeGrafter"/>
</dbReference>
<dbReference type="Gene3D" id="1.25.40.10">
    <property type="entry name" value="Tetratricopeptide repeat domain"/>
    <property type="match status" value="2"/>
</dbReference>
<dbReference type="RefSeq" id="WP_138656080.1">
    <property type="nucleotide sequence ID" value="NZ_VATY01000001.1"/>
</dbReference>
<gene>
    <name evidence="5" type="ORF">FEE95_01595</name>
</gene>
<keyword evidence="4" id="KW-0812">Transmembrane</keyword>
<sequence>MSRLTIIPSVLKYIAFFFFLLVGFSLKGQSQVDSLVNEGTKYHDEKNYEKAIEKYQEALKINPDSWLAHYEIAFSSYEMKDYENAILNAEKSIKNDKNSAYYSYVILGSAYDIIGKPKKAIRAYEKGIKKFPKKYLLYYNLALTYYNLNDIINAEPNAIKAIEFNPSHPSSHLLLAYMNNQKGERSKTVLSLYYFLMLEANSPRSKEALNLLNSLHKKGVTRRDEKNIDVVVNVNDDKDFGASELMMSLLEASKNLEENKDKSQGELFFENTKSFFTILGELNDKKPKSSFQKRFYVPFFKKLVHDKHTEAFSYYIQMSSEDKEVLTWLELNGNQIEKFGNWYENQNK</sequence>
<dbReference type="AlphaFoldDB" id="A0A5S3PTB9"/>
<name>A0A5S3PTB9_9FLAO</name>
<keyword evidence="6" id="KW-1185">Reference proteome</keyword>
<evidence type="ECO:0000256" key="3">
    <source>
        <dbReference type="PROSITE-ProRule" id="PRU00339"/>
    </source>
</evidence>
<dbReference type="PROSITE" id="PS50293">
    <property type="entry name" value="TPR_REGION"/>
    <property type="match status" value="1"/>
</dbReference>
<organism evidence="5 6">
    <name type="scientific">Maribacter algarum</name>
    <name type="common">ex Zhang et al. 2020</name>
    <dbReference type="NCBI Taxonomy" id="2578118"/>
    <lineage>
        <taxon>Bacteria</taxon>
        <taxon>Pseudomonadati</taxon>
        <taxon>Bacteroidota</taxon>
        <taxon>Flavobacteriia</taxon>
        <taxon>Flavobacteriales</taxon>
        <taxon>Flavobacteriaceae</taxon>
        <taxon>Maribacter</taxon>
    </lineage>
</organism>
<accession>A0A5S3PTB9</accession>